<feature type="signal peptide" evidence="7">
    <location>
        <begin position="1"/>
        <end position="20"/>
    </location>
</feature>
<keyword evidence="2" id="KW-1003">Cell membrane</keyword>
<evidence type="ECO:0000256" key="6">
    <source>
        <dbReference type="ARBA" id="ARBA00023288"/>
    </source>
</evidence>
<keyword evidence="6 8" id="KW-0449">Lipoprotein</keyword>
<dbReference type="AlphaFoldDB" id="A0A831WAP7"/>
<dbReference type="Proteomes" id="UP000886339">
    <property type="component" value="Unassembled WGS sequence"/>
</dbReference>
<evidence type="ECO:0000256" key="3">
    <source>
        <dbReference type="ARBA" id="ARBA00022729"/>
    </source>
</evidence>
<keyword evidence="5" id="KW-0564">Palmitate</keyword>
<dbReference type="GO" id="GO:0009636">
    <property type="term" value="P:response to toxic substance"/>
    <property type="evidence" value="ECO:0007669"/>
    <property type="project" value="InterPro"/>
</dbReference>
<evidence type="ECO:0000256" key="4">
    <source>
        <dbReference type="ARBA" id="ARBA00023136"/>
    </source>
</evidence>
<name>A0A831WAP7_9GAMM</name>
<organism evidence="8">
    <name type="scientific">Thiolapillus brandeum</name>
    <dbReference type="NCBI Taxonomy" id="1076588"/>
    <lineage>
        <taxon>Bacteria</taxon>
        <taxon>Pseudomonadati</taxon>
        <taxon>Pseudomonadota</taxon>
        <taxon>Gammaproteobacteria</taxon>
        <taxon>Chromatiales</taxon>
        <taxon>Sedimenticolaceae</taxon>
        <taxon>Thiolapillus</taxon>
    </lineage>
</organism>
<keyword evidence="3 7" id="KW-0732">Signal</keyword>
<evidence type="ECO:0000313" key="8">
    <source>
        <dbReference type="EMBL" id="HEC06707.1"/>
    </source>
</evidence>
<accession>A0A831WAP7</accession>
<dbReference type="EMBL" id="DRLF01000269">
    <property type="protein sequence ID" value="HEC06707.1"/>
    <property type="molecule type" value="Genomic_DNA"/>
</dbReference>
<dbReference type="InterPro" id="IPR012556">
    <property type="entry name" value="Entericidin"/>
</dbReference>
<reference evidence="8" key="1">
    <citation type="journal article" date="2020" name="mSystems">
        <title>Genome- and Community-Level Interaction Insights into Carbon Utilization and Element Cycling Functions of Hydrothermarchaeota in Hydrothermal Sediment.</title>
        <authorList>
            <person name="Zhou Z."/>
            <person name="Liu Y."/>
            <person name="Xu W."/>
            <person name="Pan J."/>
            <person name="Luo Z.H."/>
            <person name="Li M."/>
        </authorList>
    </citation>
    <scope>NUCLEOTIDE SEQUENCE [LARGE SCALE GENOMIC DNA]</scope>
    <source>
        <strain evidence="8">HyVt-458</strain>
    </source>
</reference>
<dbReference type="Pfam" id="PF08085">
    <property type="entry name" value="Entericidin"/>
    <property type="match status" value="1"/>
</dbReference>
<comment type="caution">
    <text evidence="8">The sequence shown here is derived from an EMBL/GenBank/DDBJ whole genome shotgun (WGS) entry which is preliminary data.</text>
</comment>
<evidence type="ECO:0000256" key="2">
    <source>
        <dbReference type="ARBA" id="ARBA00022475"/>
    </source>
</evidence>
<evidence type="ECO:0000256" key="1">
    <source>
        <dbReference type="ARBA" id="ARBA00010296"/>
    </source>
</evidence>
<evidence type="ECO:0000256" key="5">
    <source>
        <dbReference type="ARBA" id="ARBA00023139"/>
    </source>
</evidence>
<gene>
    <name evidence="8" type="ORF">ENJ12_07640</name>
</gene>
<sequence>MKKVLIVTMLLSLLSLFGLSGCSTVEGVGKDIQKGGEAIENTAKKH</sequence>
<keyword evidence="4" id="KW-0472">Membrane</keyword>
<proteinExistence type="inferred from homology"/>
<comment type="similarity">
    <text evidence="1">Belongs to the EcnA/EcnB lipoprotein family.</text>
</comment>
<dbReference type="GO" id="GO:0016020">
    <property type="term" value="C:membrane"/>
    <property type="evidence" value="ECO:0007669"/>
    <property type="project" value="InterPro"/>
</dbReference>
<evidence type="ECO:0000256" key="7">
    <source>
        <dbReference type="SAM" id="SignalP"/>
    </source>
</evidence>
<protein>
    <submittedName>
        <fullName evidence="8">Entericidin A/B family lipoprotein</fullName>
    </submittedName>
</protein>
<feature type="chain" id="PRO_5032402338" evidence="7">
    <location>
        <begin position="21"/>
        <end position="46"/>
    </location>
</feature>
<dbReference type="PROSITE" id="PS51257">
    <property type="entry name" value="PROKAR_LIPOPROTEIN"/>
    <property type="match status" value="1"/>
</dbReference>